<feature type="domain" description="Homing endonuclease LAGLIDADG" evidence="2">
    <location>
        <begin position="125"/>
        <end position="213"/>
    </location>
</feature>
<protein>
    <recommendedName>
        <fullName evidence="2">Homing endonuclease LAGLIDADG domain-containing protein</fullName>
    </recommendedName>
</protein>
<dbReference type="SUPFAM" id="SSF55608">
    <property type="entry name" value="Homing endonucleases"/>
    <property type="match status" value="2"/>
</dbReference>
<keyword evidence="1" id="KW-0472">Membrane</keyword>
<proteinExistence type="predicted"/>
<sequence length="352" mass="41517">MWPIWYVNINLYFAMCEKISMWMLITMIMSQSMLCKYIMYSQLLMFANMVKRLMITMLLYMNLYYMYKYMRNNLQMTNSMINYMYMLNKSAHNAGTLMLKRYNSYLVGISETTRETSNDKFNEWLAGLMDGDGYFNVSKKGYTSCEITVGLEDEKALQQMKQKFGGSVKLRSGVKAVRYRLHNREGMINLINAVNGNIRNTKRLPQLHKVCSILNIKIIKPIPLEKNNNWFVGFFDADGTINYSFKNGNPQLTMSVTNKLLVDVEQYTDFFNGSMYYDKAQNGYYKWSIQSKNDVLNFINYIKSNPSRTSKFNKLMLTHTYYSLKELKAYKSPIDSPLYKAWLKFEDKWKSQ</sequence>
<feature type="domain" description="Homing endonuclease LAGLIDADG" evidence="2">
    <location>
        <begin position="232"/>
        <end position="315"/>
    </location>
</feature>
<geneLocation type="mitochondrion" evidence="3"/>
<dbReference type="InterPro" id="IPR004860">
    <property type="entry name" value="LAGLIDADG_dom"/>
</dbReference>
<dbReference type="AlphaFoldDB" id="A0A6B9INI4"/>
<keyword evidence="1" id="KW-0812">Transmembrane</keyword>
<evidence type="ECO:0000313" key="3">
    <source>
        <dbReference type="EMBL" id="QGZ08708.1"/>
    </source>
</evidence>
<reference evidence="3" key="1">
    <citation type="journal article" date="2019" name="Microbiol. Resour. Announc.">
        <title>Genome Sequence of the Yeast Saprochaete ingens CBS 517.90.</title>
        <authorList>
            <person name="Hodorova V."/>
            <person name="Lichancova H."/>
            <person name="Zubenko S."/>
            <person name="Sienkiewicz K."/>
            <person name="Penir S.M.U."/>
            <person name="Afanasyev P."/>
            <person name="Boceck D."/>
            <person name="Bonnin S."/>
            <person name="Hakobyan S."/>
            <person name="Smyczynska U."/>
            <person name="Zhivkoplias E."/>
            <person name="Zlatohurska M."/>
            <person name="Tralle E."/>
            <person name="Frolova A."/>
            <person name="Pryszcz L.P."/>
            <person name="Brejova B."/>
            <person name="Vinar T."/>
            <person name="Nosek J."/>
        </authorList>
    </citation>
    <scope>NUCLEOTIDE SEQUENCE</scope>
    <source>
        <strain evidence="3">CBS 517.90</strain>
    </source>
</reference>
<keyword evidence="3" id="KW-0496">Mitochondrion</keyword>
<feature type="transmembrane region" description="Helical" evidence="1">
    <location>
        <begin position="50"/>
        <end position="67"/>
    </location>
</feature>
<dbReference type="EMBL" id="MN317087">
    <property type="protein sequence ID" value="QGZ08708.1"/>
    <property type="molecule type" value="Genomic_DNA"/>
</dbReference>
<dbReference type="PANTHER" id="PTHR37520:SF1">
    <property type="entry name" value="INTRON-ENCODED DNA ENDONUCLEASE AI2A-RELATED"/>
    <property type="match status" value="1"/>
</dbReference>
<accession>A0A6B9INI4</accession>
<organism evidence="3">
    <name type="scientific">Magnusiomyces paraingens</name>
    <dbReference type="NCBI Taxonomy" id="2606893"/>
    <lineage>
        <taxon>Eukaryota</taxon>
        <taxon>Fungi</taxon>
        <taxon>Dikarya</taxon>
        <taxon>Ascomycota</taxon>
        <taxon>Saccharomycotina</taxon>
        <taxon>Dipodascomycetes</taxon>
        <taxon>Dipodascales</taxon>
        <taxon>Dipodascaceae</taxon>
        <taxon>Magnusiomyces</taxon>
    </lineage>
</organism>
<dbReference type="InterPro" id="IPR027434">
    <property type="entry name" value="Homing_endonucl"/>
</dbReference>
<evidence type="ECO:0000256" key="1">
    <source>
        <dbReference type="SAM" id="Phobius"/>
    </source>
</evidence>
<dbReference type="PANTHER" id="PTHR37520">
    <property type="entry name" value="INTRON-ENCODED DNA ENDONUCLEASE AI2A-RELATED"/>
    <property type="match status" value="1"/>
</dbReference>
<dbReference type="Pfam" id="PF00961">
    <property type="entry name" value="LAGLIDADG_1"/>
    <property type="match status" value="2"/>
</dbReference>
<dbReference type="GO" id="GO:0004519">
    <property type="term" value="F:endonuclease activity"/>
    <property type="evidence" value="ECO:0007669"/>
    <property type="project" value="InterPro"/>
</dbReference>
<dbReference type="Gene3D" id="3.10.28.10">
    <property type="entry name" value="Homing endonucleases"/>
    <property type="match status" value="2"/>
</dbReference>
<evidence type="ECO:0000259" key="2">
    <source>
        <dbReference type="Pfam" id="PF00961"/>
    </source>
</evidence>
<name>A0A6B9INI4_9ASCO</name>
<keyword evidence="1" id="KW-1133">Transmembrane helix</keyword>
<gene>
    <name evidence="3" type="primary">orf353</name>
</gene>